<dbReference type="Proteomes" id="UP000290289">
    <property type="component" value="Chromosome 6"/>
</dbReference>
<evidence type="ECO:0000313" key="3">
    <source>
        <dbReference type="Proteomes" id="UP000290289"/>
    </source>
</evidence>
<accession>A0A498JRB6</accession>
<proteinExistence type="predicted"/>
<keyword evidence="3" id="KW-1185">Reference proteome</keyword>
<protein>
    <recommendedName>
        <fullName evidence="1">PB1-like domain-containing protein</fullName>
    </recommendedName>
</protein>
<gene>
    <name evidence="2" type="ORF">DVH24_008632</name>
</gene>
<reference evidence="2 3" key="1">
    <citation type="submission" date="2018-10" db="EMBL/GenBank/DDBJ databases">
        <title>A high-quality apple genome assembly.</title>
        <authorList>
            <person name="Hu J."/>
        </authorList>
    </citation>
    <scope>NUCLEOTIDE SEQUENCE [LARGE SCALE GENOMIC DNA]</scope>
    <source>
        <strain evidence="3">cv. HFTH1</strain>
        <tissue evidence="2">Young leaf</tissue>
    </source>
</reference>
<dbReference type="InterPro" id="IPR058594">
    <property type="entry name" value="PB1-like_dom_pln"/>
</dbReference>
<dbReference type="AlphaFoldDB" id="A0A498JRB6"/>
<name>A0A498JRB6_MALDO</name>
<comment type="caution">
    <text evidence="2">The sequence shown here is derived from an EMBL/GenBank/DDBJ whole genome shotgun (WGS) entry which is preliminary data.</text>
</comment>
<evidence type="ECO:0000313" key="2">
    <source>
        <dbReference type="EMBL" id="RXH96132.1"/>
    </source>
</evidence>
<organism evidence="2 3">
    <name type="scientific">Malus domestica</name>
    <name type="common">Apple</name>
    <name type="synonym">Pyrus malus</name>
    <dbReference type="NCBI Taxonomy" id="3750"/>
    <lineage>
        <taxon>Eukaryota</taxon>
        <taxon>Viridiplantae</taxon>
        <taxon>Streptophyta</taxon>
        <taxon>Embryophyta</taxon>
        <taxon>Tracheophyta</taxon>
        <taxon>Spermatophyta</taxon>
        <taxon>Magnoliopsida</taxon>
        <taxon>eudicotyledons</taxon>
        <taxon>Gunneridae</taxon>
        <taxon>Pentapetalae</taxon>
        <taxon>rosids</taxon>
        <taxon>fabids</taxon>
        <taxon>Rosales</taxon>
        <taxon>Rosaceae</taxon>
        <taxon>Amygdaloideae</taxon>
        <taxon>Maleae</taxon>
        <taxon>Malus</taxon>
    </lineage>
</organism>
<feature type="domain" description="PB1-like" evidence="1">
    <location>
        <begin position="2"/>
        <end position="74"/>
    </location>
</feature>
<dbReference type="EMBL" id="RDQH01000332">
    <property type="protein sequence ID" value="RXH96132.1"/>
    <property type="molecule type" value="Genomic_DNA"/>
</dbReference>
<evidence type="ECO:0000259" key="1">
    <source>
        <dbReference type="Pfam" id="PF26130"/>
    </source>
</evidence>
<sequence length="74" mass="8595">MYHSGQLNEDFYVGGKVDFFDLCDKDFISLLKVDNMVEELGYGNVFMSYQYKILGMEIRNGLKLSMTYSDVINM</sequence>
<dbReference type="Pfam" id="PF26130">
    <property type="entry name" value="PB1-like"/>
    <property type="match status" value="1"/>
</dbReference>